<gene>
    <name evidence="2" type="ORF">GQ588_09660</name>
</gene>
<accession>A0A857DHP8</accession>
<dbReference type="InterPro" id="IPR050270">
    <property type="entry name" value="DegV_domain_contain"/>
</dbReference>
<sequence>MRKVKIITDSTNDLSAELLQEYDIDVVPLHVDFGEETYRDGIDLIPARLFQLVEEKKLLPKTAAPSPYAYAECFREYFDQGQDIIVITISAQMSSSYQNAALAASEFPQGRIWVIDSQNLSTGIGALVITAAEYARQGLKAEEISAKIRDSVAKVHVSFVIDTLEYLYKGGRCNVLQNLMGSVLKIRPTIGVENGKMLVVDKVRGEKKKALDKLIENARRDSVDSKQIFITHSLGSEEEAIYLKCALQDIYPYKEILITNAGCVISSHCGQKTIGVIYIRK</sequence>
<dbReference type="AlphaFoldDB" id="A0A857DHP8"/>
<dbReference type="InterPro" id="IPR043168">
    <property type="entry name" value="DegV_C"/>
</dbReference>
<reference evidence="2 3" key="1">
    <citation type="submission" date="2019-12" db="EMBL/GenBank/DDBJ databases">
        <title>Sequence classification of anaerobic respiratory reductive dehalogenases: First we see many, then we see few.</title>
        <authorList>
            <person name="Molenda O."/>
            <person name="Puentes Jacome L.A."/>
            <person name="Cao X."/>
            <person name="Nesbo C.L."/>
            <person name="Tang S."/>
            <person name="Morson N."/>
            <person name="Patron J."/>
            <person name="Lomheim L."/>
            <person name="Wishart D.S."/>
            <person name="Edwards E.A."/>
        </authorList>
    </citation>
    <scope>NUCLEOTIDE SEQUENCE [LARGE SCALE GENOMIC DNA]</scope>
    <source>
        <strain evidence="2 3">12DCA</strain>
    </source>
</reference>
<evidence type="ECO:0000313" key="3">
    <source>
        <dbReference type="Proteomes" id="UP000430508"/>
    </source>
</evidence>
<dbReference type="InterPro" id="IPR003797">
    <property type="entry name" value="DegV"/>
</dbReference>
<dbReference type="EMBL" id="CP046996">
    <property type="protein sequence ID" value="QHA00880.1"/>
    <property type="molecule type" value="Genomic_DNA"/>
</dbReference>
<dbReference type="PROSITE" id="PS51482">
    <property type="entry name" value="DEGV"/>
    <property type="match status" value="1"/>
</dbReference>
<dbReference type="SUPFAM" id="SSF82549">
    <property type="entry name" value="DAK1/DegV-like"/>
    <property type="match status" value="1"/>
</dbReference>
<dbReference type="NCBIfam" id="TIGR00762">
    <property type="entry name" value="DegV"/>
    <property type="match status" value="1"/>
</dbReference>
<evidence type="ECO:0000313" key="2">
    <source>
        <dbReference type="EMBL" id="QHA00880.1"/>
    </source>
</evidence>
<dbReference type="PANTHER" id="PTHR33434:SF2">
    <property type="entry name" value="FATTY ACID-BINDING PROTEIN TM_1468"/>
    <property type="match status" value="1"/>
</dbReference>
<dbReference type="Pfam" id="PF02645">
    <property type="entry name" value="DegV"/>
    <property type="match status" value="1"/>
</dbReference>
<dbReference type="Gene3D" id="3.30.1180.10">
    <property type="match status" value="1"/>
</dbReference>
<name>A0A857DHP8_9FIRM</name>
<evidence type="ECO:0000256" key="1">
    <source>
        <dbReference type="ARBA" id="ARBA00023121"/>
    </source>
</evidence>
<keyword evidence="1" id="KW-0446">Lipid-binding</keyword>
<protein>
    <submittedName>
        <fullName evidence="2">DegV family EDD domain-containing protein</fullName>
    </submittedName>
</protein>
<dbReference type="Proteomes" id="UP000430508">
    <property type="component" value="Chromosome"/>
</dbReference>
<dbReference type="Gene3D" id="3.40.50.10170">
    <property type="match status" value="1"/>
</dbReference>
<dbReference type="RefSeq" id="WP_019226325.1">
    <property type="nucleotide sequence ID" value="NZ_CP046996.1"/>
</dbReference>
<dbReference type="PANTHER" id="PTHR33434">
    <property type="entry name" value="DEGV DOMAIN-CONTAINING PROTEIN DR_1986-RELATED"/>
    <property type="match status" value="1"/>
</dbReference>
<organism evidence="2 3">
    <name type="scientific">Dehalobacter restrictus</name>
    <dbReference type="NCBI Taxonomy" id="55583"/>
    <lineage>
        <taxon>Bacteria</taxon>
        <taxon>Bacillati</taxon>
        <taxon>Bacillota</taxon>
        <taxon>Clostridia</taxon>
        <taxon>Eubacteriales</taxon>
        <taxon>Desulfitobacteriaceae</taxon>
        <taxon>Dehalobacter</taxon>
    </lineage>
</organism>
<proteinExistence type="predicted"/>
<dbReference type="GO" id="GO:0008289">
    <property type="term" value="F:lipid binding"/>
    <property type="evidence" value="ECO:0007669"/>
    <property type="project" value="UniProtKB-KW"/>
</dbReference>